<feature type="transmembrane region" description="Helical" evidence="2">
    <location>
        <begin position="297"/>
        <end position="321"/>
    </location>
</feature>
<dbReference type="InterPro" id="IPR036291">
    <property type="entry name" value="NAD(P)-bd_dom_sf"/>
</dbReference>
<protein>
    <recommendedName>
        <fullName evidence="3">Saccharopine dehydrogenase NADP binding domain-containing protein</fullName>
    </recommendedName>
</protein>
<evidence type="ECO:0000256" key="2">
    <source>
        <dbReference type="SAM" id="Phobius"/>
    </source>
</evidence>
<sequence>MVETSMESFELVREFDIVVFGSSGFTGVYVVEELIVSAFENKSGGDRELKWAVAGRNAAKTSDCLRKSIEYASKRVNCNIDWRAVKVIEAHVDDERSLRAMTARTQVLINCVGPYRHFGHNVVKACVETKTSYVDICGEPQFLEEVQLTYFKMSQDKQIYLIPACGFDSIPADLGLNFVKSNFKGTLDSVESYLTLESNGFTRGNAATWDCIVDGYAAADQLRPIRKALYSQLFSSIAKFKSKFSLKRRQLFQYSAPDSMSTNGYCLPFPGSDRSVVKRTQMHNYLLYKERPTDFEAYFVLPSLYSLLIMFFCALLFLICIPFKIGRYLMHTFPEVFTFGVFTRKPITREEVNRASFKMLFVGKGWKETLDDPLTQVSHSPDSMIYASVTGGSPGYPVTAVCVVQAAFAVVYEKDKLPNNGGVYTPGSAFRNTNLVKKLSAKGVKFELLSALSN</sequence>
<dbReference type="PANTHER" id="PTHR12286:SF5">
    <property type="entry name" value="SACCHAROPINE DEHYDROGENASE-LIKE OXIDOREDUCTASE"/>
    <property type="match status" value="1"/>
</dbReference>
<keyword evidence="2" id="KW-0812">Transmembrane</keyword>
<keyword evidence="2" id="KW-1133">Transmembrane helix</keyword>
<feature type="domain" description="Saccharopine dehydrogenase NADP binding" evidence="3">
    <location>
        <begin position="17"/>
        <end position="160"/>
    </location>
</feature>
<dbReference type="Proteomes" id="UP000288716">
    <property type="component" value="Unassembled WGS sequence"/>
</dbReference>
<evidence type="ECO:0000313" key="4">
    <source>
        <dbReference type="EMBL" id="RWS27573.1"/>
    </source>
</evidence>
<dbReference type="GO" id="GO:0005811">
    <property type="term" value="C:lipid droplet"/>
    <property type="evidence" value="ECO:0007669"/>
    <property type="project" value="TreeGrafter"/>
</dbReference>
<dbReference type="OrthoDB" id="10268090at2759"/>
<name>A0A443SJ71_9ACAR</name>
<dbReference type="Gene3D" id="3.40.50.720">
    <property type="entry name" value="NAD(P)-binding Rossmann-like Domain"/>
    <property type="match status" value="1"/>
</dbReference>
<accession>A0A443SJ71</accession>
<evidence type="ECO:0000259" key="3">
    <source>
        <dbReference type="Pfam" id="PF03435"/>
    </source>
</evidence>
<dbReference type="FunFam" id="3.40.50.720:FF:000178">
    <property type="entry name" value="Saccharopine dehydrogenase-like oxidoreductase"/>
    <property type="match status" value="1"/>
</dbReference>
<proteinExistence type="inferred from homology"/>
<comment type="caution">
    <text evidence="4">The sequence shown here is derived from an EMBL/GenBank/DDBJ whole genome shotgun (WGS) entry which is preliminary data.</text>
</comment>
<dbReference type="SUPFAM" id="SSF51735">
    <property type="entry name" value="NAD(P)-binding Rossmann-fold domains"/>
    <property type="match status" value="1"/>
</dbReference>
<dbReference type="GO" id="GO:0005886">
    <property type="term" value="C:plasma membrane"/>
    <property type="evidence" value="ECO:0007669"/>
    <property type="project" value="TreeGrafter"/>
</dbReference>
<comment type="similarity">
    <text evidence="1">Belongs to the saccharopine dehydrogenase family.</text>
</comment>
<dbReference type="GO" id="GO:0009247">
    <property type="term" value="P:glycolipid biosynthetic process"/>
    <property type="evidence" value="ECO:0007669"/>
    <property type="project" value="TreeGrafter"/>
</dbReference>
<dbReference type="AlphaFoldDB" id="A0A443SJ71"/>
<dbReference type="InterPro" id="IPR005097">
    <property type="entry name" value="Sacchrp_dh_NADP-bd"/>
</dbReference>
<dbReference type="EMBL" id="NCKV01001918">
    <property type="protein sequence ID" value="RWS27573.1"/>
    <property type="molecule type" value="Genomic_DNA"/>
</dbReference>
<reference evidence="4 5" key="1">
    <citation type="journal article" date="2018" name="Gigascience">
        <title>Genomes of trombidid mites reveal novel predicted allergens and laterally-transferred genes associated with secondary metabolism.</title>
        <authorList>
            <person name="Dong X."/>
            <person name="Chaisiri K."/>
            <person name="Xia D."/>
            <person name="Armstrong S.D."/>
            <person name="Fang Y."/>
            <person name="Donnelly M.J."/>
            <person name="Kadowaki T."/>
            <person name="McGarry J.W."/>
            <person name="Darby A.C."/>
            <person name="Makepeace B.L."/>
        </authorList>
    </citation>
    <scope>NUCLEOTIDE SEQUENCE [LARGE SCALE GENOMIC DNA]</scope>
    <source>
        <strain evidence="4">UoL-UT</strain>
    </source>
</reference>
<dbReference type="Pfam" id="PF03435">
    <property type="entry name" value="Sacchrp_dh_NADP"/>
    <property type="match status" value="1"/>
</dbReference>
<evidence type="ECO:0000313" key="5">
    <source>
        <dbReference type="Proteomes" id="UP000288716"/>
    </source>
</evidence>
<dbReference type="PANTHER" id="PTHR12286">
    <property type="entry name" value="SACCHAROPINE DEHYDROGENASE-LIKE OXIDOREDUCTASE"/>
    <property type="match status" value="1"/>
</dbReference>
<gene>
    <name evidence="4" type="ORF">B4U80_06290</name>
</gene>
<dbReference type="VEuPathDB" id="VectorBase:LDEU004467"/>
<keyword evidence="2" id="KW-0472">Membrane</keyword>
<keyword evidence="5" id="KW-1185">Reference proteome</keyword>
<dbReference type="GO" id="GO:0005739">
    <property type="term" value="C:mitochondrion"/>
    <property type="evidence" value="ECO:0007669"/>
    <property type="project" value="TreeGrafter"/>
</dbReference>
<evidence type="ECO:0000256" key="1">
    <source>
        <dbReference type="ARBA" id="ARBA00038048"/>
    </source>
</evidence>
<organism evidence="4 5">
    <name type="scientific">Leptotrombidium deliense</name>
    <dbReference type="NCBI Taxonomy" id="299467"/>
    <lineage>
        <taxon>Eukaryota</taxon>
        <taxon>Metazoa</taxon>
        <taxon>Ecdysozoa</taxon>
        <taxon>Arthropoda</taxon>
        <taxon>Chelicerata</taxon>
        <taxon>Arachnida</taxon>
        <taxon>Acari</taxon>
        <taxon>Acariformes</taxon>
        <taxon>Trombidiformes</taxon>
        <taxon>Prostigmata</taxon>
        <taxon>Anystina</taxon>
        <taxon>Parasitengona</taxon>
        <taxon>Trombiculoidea</taxon>
        <taxon>Trombiculidae</taxon>
        <taxon>Leptotrombidium</taxon>
    </lineage>
</organism>
<dbReference type="InterPro" id="IPR051276">
    <property type="entry name" value="Saccharopine_DH-like_oxidrdct"/>
</dbReference>